<comment type="caution">
    <text evidence="2">The sequence shown here is derived from an EMBL/GenBank/DDBJ whole genome shotgun (WGS) entry which is preliminary data.</text>
</comment>
<feature type="region of interest" description="Disordered" evidence="1">
    <location>
        <begin position="48"/>
        <end position="68"/>
    </location>
</feature>
<dbReference type="PANTHER" id="PTHR28054:SF1">
    <property type="entry name" value="RNA POLYMERASE I-SPECIFIC TRANSCRIPTION INITIATION FACTOR RRN10"/>
    <property type="match status" value="1"/>
</dbReference>
<dbReference type="GO" id="GO:0006360">
    <property type="term" value="P:transcription by RNA polymerase I"/>
    <property type="evidence" value="ECO:0007669"/>
    <property type="project" value="InterPro"/>
</dbReference>
<dbReference type="PANTHER" id="PTHR28054">
    <property type="entry name" value="RNA POLYMERASE I-SPECIFIC TRANSCRIPTION INITIATION FACTOR RRN10"/>
    <property type="match status" value="1"/>
</dbReference>
<feature type="region of interest" description="Disordered" evidence="1">
    <location>
        <begin position="1"/>
        <end position="28"/>
    </location>
</feature>
<feature type="region of interest" description="Disordered" evidence="1">
    <location>
        <begin position="205"/>
        <end position="236"/>
    </location>
</feature>
<dbReference type="InterPro" id="IPR022793">
    <property type="entry name" value="Rrn10"/>
</dbReference>
<evidence type="ECO:0000313" key="2">
    <source>
        <dbReference type="EMBL" id="CAI6100153.1"/>
    </source>
</evidence>
<reference evidence="2" key="1">
    <citation type="submission" date="2023-01" db="EMBL/GenBank/DDBJ databases">
        <authorList>
            <person name="Piombo E."/>
        </authorList>
    </citation>
    <scope>NUCLEOTIDE SEQUENCE</scope>
</reference>
<gene>
    <name evidence="2" type="ORF">CCHLO57077_00004314</name>
</gene>
<organism evidence="2 3">
    <name type="scientific">Clonostachys chloroleuca</name>
    <dbReference type="NCBI Taxonomy" id="1926264"/>
    <lineage>
        <taxon>Eukaryota</taxon>
        <taxon>Fungi</taxon>
        <taxon>Dikarya</taxon>
        <taxon>Ascomycota</taxon>
        <taxon>Pezizomycotina</taxon>
        <taxon>Sordariomycetes</taxon>
        <taxon>Hypocreomycetidae</taxon>
        <taxon>Hypocreales</taxon>
        <taxon>Bionectriaceae</taxon>
        <taxon>Clonostachys</taxon>
    </lineage>
</organism>
<sequence>MDSEGDAPPTWRREEGHEPESFQPTSQRRQATVFDAVAVDIPIASQSQVTDLDSGKLSNRHGRLEGDAPTTQTLYSTKEVPFGPDEILFRRKEAPQRYEEYDIYKSHVRDLPRAGQSVLPESDLLKAIHSYTSRCYGSLHRQASEEDTLDVNERSMDETALLAFGILLEEASREVLGRHGDLVFTEGLGGGEGAAPSDAVTRRFVVPSGAGDQEPGVRAPSRKRRRVAKSEDSHDM</sequence>
<dbReference type="Proteomes" id="UP001160390">
    <property type="component" value="Unassembled WGS sequence"/>
</dbReference>
<dbReference type="EMBL" id="CABFNP030001338">
    <property type="protein sequence ID" value="CAI6100153.1"/>
    <property type="molecule type" value="Genomic_DNA"/>
</dbReference>
<name>A0AA35VN28_9HYPO</name>
<protein>
    <submittedName>
        <fullName evidence="2">Uncharacterized protein</fullName>
    </submittedName>
</protein>
<dbReference type="AlphaFoldDB" id="A0AA35VN28"/>
<evidence type="ECO:0000313" key="3">
    <source>
        <dbReference type="Proteomes" id="UP001160390"/>
    </source>
</evidence>
<accession>A0AA35VN28</accession>
<keyword evidence="3" id="KW-1185">Reference proteome</keyword>
<feature type="compositionally biased region" description="Basic and acidic residues" evidence="1">
    <location>
        <begin position="11"/>
        <end position="20"/>
    </location>
</feature>
<evidence type="ECO:0000256" key="1">
    <source>
        <dbReference type="SAM" id="MobiDB-lite"/>
    </source>
</evidence>
<proteinExistence type="predicted"/>